<gene>
    <name evidence="1" type="ORF">O6H91_13G067000</name>
</gene>
<comment type="caution">
    <text evidence="1">The sequence shown here is derived from an EMBL/GenBank/DDBJ whole genome shotgun (WGS) entry which is preliminary data.</text>
</comment>
<reference evidence="2" key="1">
    <citation type="journal article" date="2024" name="Proc. Natl. Acad. Sci. U.S.A.">
        <title>Extraordinary preservation of gene collinearity over three hundred million years revealed in homosporous lycophytes.</title>
        <authorList>
            <person name="Li C."/>
            <person name="Wickell D."/>
            <person name="Kuo L.Y."/>
            <person name="Chen X."/>
            <person name="Nie B."/>
            <person name="Liao X."/>
            <person name="Peng D."/>
            <person name="Ji J."/>
            <person name="Jenkins J."/>
            <person name="Williams M."/>
            <person name="Shu S."/>
            <person name="Plott C."/>
            <person name="Barry K."/>
            <person name="Rajasekar S."/>
            <person name="Grimwood J."/>
            <person name="Han X."/>
            <person name="Sun S."/>
            <person name="Hou Z."/>
            <person name="He W."/>
            <person name="Dai G."/>
            <person name="Sun C."/>
            <person name="Schmutz J."/>
            <person name="Leebens-Mack J.H."/>
            <person name="Li F.W."/>
            <person name="Wang L."/>
        </authorList>
    </citation>
    <scope>NUCLEOTIDE SEQUENCE [LARGE SCALE GENOMIC DNA]</scope>
    <source>
        <strain evidence="2">cv. PW_Plant_1</strain>
    </source>
</reference>
<accession>A0ACC2BVN8</accession>
<protein>
    <submittedName>
        <fullName evidence="1">Uncharacterized protein</fullName>
    </submittedName>
</protein>
<evidence type="ECO:0000313" key="1">
    <source>
        <dbReference type="EMBL" id="KAJ7533838.1"/>
    </source>
</evidence>
<name>A0ACC2BVN8_DIPCM</name>
<organism evidence="1 2">
    <name type="scientific">Diphasiastrum complanatum</name>
    <name type="common">Issler's clubmoss</name>
    <name type="synonym">Lycopodium complanatum</name>
    <dbReference type="NCBI Taxonomy" id="34168"/>
    <lineage>
        <taxon>Eukaryota</taxon>
        <taxon>Viridiplantae</taxon>
        <taxon>Streptophyta</taxon>
        <taxon>Embryophyta</taxon>
        <taxon>Tracheophyta</taxon>
        <taxon>Lycopodiopsida</taxon>
        <taxon>Lycopodiales</taxon>
        <taxon>Lycopodiaceae</taxon>
        <taxon>Lycopodioideae</taxon>
        <taxon>Diphasiastrum</taxon>
    </lineage>
</organism>
<sequence>MSSKKEGKSQAKAPLTEKGNAKSKGALPSVLKGTPAPPRYKHGEVPPLPAFPITWTPIGVCVESIEENYSVIQVAELINAQTLPALSVSVVDAGEMVEEEMFFEESELGIILVAAKKDYLDKSKGSTNQDWMSPSLLAQSLLVRSCLDKDFEHRKEERRRTNALDAATKASEEARSVLEEAHQHLTFAKEAIEKLIKDEQIRSNLEKESGKALSELLQPFHMENKASSTSSKLADKANAVLDQAKASASQKAEKANNNAQKNSKGKPLSKDDKSGLDDPVQDFKDRLQKMKESILYSENNLQVAQSKVTSAAKHASTLKSSSQQPYVTARIYWCLGFGSTALFIASLAAEKKSIFRAIFNLTVRYQQAAATSDGRQETENGLNSVDRRTSSLSVLPFQKSQIPTLIADMRALVQVSGLNEPARKIAVVDIFYENVVESDIIPGEIKLNQSIKGNEGEQGQKTSETKKAKIGSPDERKGSSLLLNEEIAKSIAIGFQKLVTAVQTYDELEDKLQCQNVQVALPTEDINMRYYHQLLSGVPPALTSVPVILHCILEQVACLDCFSSRANTVEVETQKESSRLAMQNAVDKLGQRTNALSITKSMKQNMQAPYAQPLPVSLHGKERKIIYRRPSTISNQFRTSDVEDIEEGERLTAVQELDRVGRLAAIAQQKEFETISIAEISKHVDVVKVERRMLELLPLPGVSKSARRFMAPSMDALRASNQKFLSIAQRYKKLTMFSSMALKYNESAKDDLRDMRKSHCDKEDLGLAAQIQNHYIGDDEIQRSVLPSGTIVSYKRNGSLQLLLRNGNVSDYVVDSAGLAHWLTTNNKGLSTLKVVSQENISPSPEQKEHTGMNSGNKATVLIGEKITNQTKGKDMISTKEAQAKSAEGKKEKDKIVKDSKTSKKAEDPGRKSGSVKASNDQNNSDNNRKGDLGQIDQLNIISNQKASNEKEFMDVSSTWMPPADKLPFTVAPSKKIVQINDPDTGTSIVTREDLVVVINSPKESTCLVHHADGTQMFSQVMKDINMPSKLNISLLNSSSVIDAGKTCGKSSEGKKCNDAPMWHSKKEGLPDVYGTKEGNIRVRFSTPGGDHWAEWSKSSGNLSFQLPCGNLFHTRSNTTIFEPSDKACFGSPSESHGCTNAGLTLLALKDWESKHFHLGEEQDCKQKAMNTSGKYIFNLAQGTLLHTDKDGNGYMMQKGSIIDFIEEGRVVSLNSFKKDNALVNLSRGGENGSPVSSPISFDAMTSQIKSSMLFSRGPSPRLFVIYEGGHGFEFLNEKTFKDFVNLKKLNKTWIQTSQMIKNCDEDIRSHLFVSLDDCLGFHVRKGKQATPFLASKLSNSAILLEDSSNRKFHEESKNNPANLGRSQLDMALPNLPRVILPSNISTLQNRKEAALILYRQIYEYSATFEEQTAQVEMEEEACARWKDSKYMHNHCRKPSESRAELSKSKSLLRRK</sequence>
<dbReference type="Proteomes" id="UP001162992">
    <property type="component" value="Chromosome 13"/>
</dbReference>
<dbReference type="EMBL" id="CM055104">
    <property type="protein sequence ID" value="KAJ7533838.1"/>
    <property type="molecule type" value="Genomic_DNA"/>
</dbReference>
<proteinExistence type="predicted"/>
<keyword evidence="2" id="KW-1185">Reference proteome</keyword>
<evidence type="ECO:0000313" key="2">
    <source>
        <dbReference type="Proteomes" id="UP001162992"/>
    </source>
</evidence>